<keyword evidence="3" id="KW-0808">Transferase</keyword>
<dbReference type="InterPro" id="IPR028098">
    <property type="entry name" value="Glyco_trans_4-like_N"/>
</dbReference>
<dbReference type="InterPro" id="IPR001296">
    <property type="entry name" value="Glyco_trans_1"/>
</dbReference>
<dbReference type="RefSeq" id="WP_160771534.1">
    <property type="nucleotide sequence ID" value="NZ_WTYV01000002.1"/>
</dbReference>
<protein>
    <submittedName>
        <fullName evidence="3">Glycosyltransferase</fullName>
    </submittedName>
</protein>
<dbReference type="Gene3D" id="3.40.50.2000">
    <property type="entry name" value="Glycogen Phosphorylase B"/>
    <property type="match status" value="2"/>
</dbReference>
<feature type="domain" description="Glycosyltransferase subfamily 4-like N-terminal" evidence="2">
    <location>
        <begin position="15"/>
        <end position="172"/>
    </location>
</feature>
<dbReference type="Pfam" id="PF13579">
    <property type="entry name" value="Glyco_trans_4_4"/>
    <property type="match status" value="1"/>
</dbReference>
<dbReference type="Pfam" id="PF00534">
    <property type="entry name" value="Glycos_transf_1"/>
    <property type="match status" value="1"/>
</dbReference>
<accession>A0A844YTJ3</accession>
<proteinExistence type="predicted"/>
<dbReference type="PANTHER" id="PTHR12526">
    <property type="entry name" value="GLYCOSYLTRANSFERASE"/>
    <property type="match status" value="1"/>
</dbReference>
<dbReference type="AlphaFoldDB" id="A0A844YTJ3"/>
<reference evidence="3 4" key="1">
    <citation type="submission" date="2019-12" db="EMBL/GenBank/DDBJ databases">
        <title>Genomic-based taxomic classification of the family Erythrobacteraceae.</title>
        <authorList>
            <person name="Xu L."/>
        </authorList>
    </citation>
    <scope>NUCLEOTIDE SEQUENCE [LARGE SCALE GENOMIC DNA]</scope>
    <source>
        <strain evidence="3 4">M0322</strain>
    </source>
</reference>
<dbReference type="GO" id="GO:0016757">
    <property type="term" value="F:glycosyltransferase activity"/>
    <property type="evidence" value="ECO:0007669"/>
    <property type="project" value="InterPro"/>
</dbReference>
<organism evidence="3 4">
    <name type="scientific">Alteraurantiacibacter buctensis</name>
    <dbReference type="NCBI Taxonomy" id="1503981"/>
    <lineage>
        <taxon>Bacteria</taxon>
        <taxon>Pseudomonadati</taxon>
        <taxon>Pseudomonadota</taxon>
        <taxon>Alphaproteobacteria</taxon>
        <taxon>Sphingomonadales</taxon>
        <taxon>Erythrobacteraceae</taxon>
        <taxon>Alteraurantiacibacter</taxon>
    </lineage>
</organism>
<evidence type="ECO:0000259" key="2">
    <source>
        <dbReference type="Pfam" id="PF13579"/>
    </source>
</evidence>
<name>A0A844YTJ3_9SPHN</name>
<comment type="caution">
    <text evidence="3">The sequence shown here is derived from an EMBL/GenBank/DDBJ whole genome shotgun (WGS) entry which is preliminary data.</text>
</comment>
<evidence type="ECO:0000313" key="3">
    <source>
        <dbReference type="EMBL" id="MXO71635.1"/>
    </source>
</evidence>
<evidence type="ECO:0000259" key="1">
    <source>
        <dbReference type="Pfam" id="PF00534"/>
    </source>
</evidence>
<sequence length="369" mass="38492">MHIVHLLDTSSRLGGGIPEAVKGLARAQAAAGARVSVLAGADARSLADASDWAPLAVDNVPSAGFANGLHGAALRARLDELRPDLVHLHGLWGPAARALAGWRGGAPHVVSPHGMLDSWALARSAAKKRLSAALWEGGLLRRAAFIHALAGAEEQAVRAYGLAGRVEVVPNGVTCRQQIGPLTSARPRTLLFMARIHPKKGLAELIAAWAMLPPELRHDWHLRIAGWDEIGILDSLRQQAAAAGLGNGVSFPGGLHGADKDAALHGASAFILPSHSEGLPMAVLEAWAHGLPVIMTQACNLPEGFAAGAAVEVTTDPAQMATVLARVLADDSALAAMGAAGRRLALERFAWDTIAARMLAHYHSVVEGR</sequence>
<evidence type="ECO:0000313" key="4">
    <source>
        <dbReference type="Proteomes" id="UP000466966"/>
    </source>
</evidence>
<keyword evidence="4" id="KW-1185">Reference proteome</keyword>
<dbReference type="SUPFAM" id="SSF53756">
    <property type="entry name" value="UDP-Glycosyltransferase/glycogen phosphorylase"/>
    <property type="match status" value="1"/>
</dbReference>
<dbReference type="Proteomes" id="UP000466966">
    <property type="component" value="Unassembled WGS sequence"/>
</dbReference>
<feature type="domain" description="Glycosyl transferase family 1" evidence="1">
    <location>
        <begin position="186"/>
        <end position="343"/>
    </location>
</feature>
<gene>
    <name evidence="3" type="ORF">GRI99_08260</name>
</gene>
<dbReference type="EMBL" id="WTYV01000002">
    <property type="protein sequence ID" value="MXO71635.1"/>
    <property type="molecule type" value="Genomic_DNA"/>
</dbReference>
<dbReference type="OrthoDB" id="9790710at2"/>
<dbReference type="PANTHER" id="PTHR12526:SF637">
    <property type="entry name" value="GLYCOSYLTRANSFERASE EPSF-RELATED"/>
    <property type="match status" value="1"/>
</dbReference>